<accession>A0AAW9R1J0</accession>
<name>A0AAW9R1J0_9CHRO</name>
<keyword evidence="2" id="KW-1185">Reference proteome</keyword>
<sequence>MSTNEITSLSYPDDVRCPNCGSVRLAYRGQYFYGDDQDPEDGYAGFACESCGHIFDTSELEDQPKK</sequence>
<evidence type="ECO:0000313" key="2">
    <source>
        <dbReference type="Proteomes" id="UP001328733"/>
    </source>
</evidence>
<dbReference type="AlphaFoldDB" id="A0AAW9R1J0"/>
<dbReference type="Proteomes" id="UP001328733">
    <property type="component" value="Unassembled WGS sequence"/>
</dbReference>
<evidence type="ECO:0000313" key="1">
    <source>
        <dbReference type="EMBL" id="MEG3440376.1"/>
    </source>
</evidence>
<organism evidence="1 2">
    <name type="scientific">Pannus brasiliensis CCIBt3594</name>
    <dbReference type="NCBI Taxonomy" id="1427578"/>
    <lineage>
        <taxon>Bacteria</taxon>
        <taxon>Bacillati</taxon>
        <taxon>Cyanobacteriota</taxon>
        <taxon>Cyanophyceae</taxon>
        <taxon>Oscillatoriophycideae</taxon>
        <taxon>Chroococcales</taxon>
        <taxon>Microcystaceae</taxon>
        <taxon>Pannus</taxon>
    </lineage>
</organism>
<reference evidence="1 2" key="1">
    <citation type="submission" date="2024-01" db="EMBL/GenBank/DDBJ databases">
        <title>Genomic insights into the taxonomy and metabolism of the cyanobacterium Pannus brasiliensis CCIBt3594.</title>
        <authorList>
            <person name="Machado M."/>
            <person name="Botero N.B."/>
            <person name="Andreote A.P.D."/>
            <person name="Feitosa A.M.T."/>
            <person name="Popin R."/>
            <person name="Sivonen K."/>
            <person name="Fiore M.F."/>
        </authorList>
    </citation>
    <scope>NUCLEOTIDE SEQUENCE [LARGE SCALE GENOMIC DNA]</scope>
    <source>
        <strain evidence="1 2">CCIBt3594</strain>
    </source>
</reference>
<proteinExistence type="predicted"/>
<dbReference type="RefSeq" id="WP_332867851.1">
    <property type="nucleotide sequence ID" value="NZ_JBAFSM010000097.1"/>
</dbReference>
<dbReference type="EMBL" id="JBAFSM010000097">
    <property type="protein sequence ID" value="MEG3440376.1"/>
    <property type="molecule type" value="Genomic_DNA"/>
</dbReference>
<comment type="caution">
    <text evidence="1">The sequence shown here is derived from an EMBL/GenBank/DDBJ whole genome shotgun (WGS) entry which is preliminary data.</text>
</comment>
<protein>
    <submittedName>
        <fullName evidence="1">Uncharacterized protein</fullName>
    </submittedName>
</protein>
<gene>
    <name evidence="1" type="ORF">V0288_24830</name>
</gene>